<dbReference type="GO" id="GO:0012501">
    <property type="term" value="P:programmed cell death"/>
    <property type="evidence" value="ECO:0007669"/>
    <property type="project" value="InterPro"/>
</dbReference>
<evidence type="ECO:0000313" key="7">
    <source>
        <dbReference type="Proteomes" id="UP000314982"/>
    </source>
</evidence>
<name>A0A4W5JLR4_9TELE</name>
<dbReference type="Proteomes" id="UP000314982">
    <property type="component" value="Unassembled WGS sequence"/>
</dbReference>
<dbReference type="GeneTree" id="ENSGT00940000155880"/>
<dbReference type="GO" id="GO:0012505">
    <property type="term" value="C:endomembrane system"/>
    <property type="evidence" value="ECO:0007669"/>
    <property type="project" value="UniProtKB-SubCell"/>
</dbReference>
<accession>A0A4W5JLR4</accession>
<evidence type="ECO:0000256" key="2">
    <source>
        <dbReference type="ARBA" id="ARBA00009279"/>
    </source>
</evidence>
<evidence type="ECO:0000256" key="3">
    <source>
        <dbReference type="ARBA" id="ARBA00023136"/>
    </source>
</evidence>
<evidence type="ECO:0000259" key="5">
    <source>
        <dbReference type="Pfam" id="PF04598"/>
    </source>
</evidence>
<feature type="transmembrane region" description="Helical" evidence="4">
    <location>
        <begin position="15"/>
        <end position="32"/>
    </location>
</feature>
<keyword evidence="4" id="KW-1133">Transmembrane helix</keyword>
<dbReference type="InterPro" id="IPR042377">
    <property type="entry name" value="GSDME"/>
</dbReference>
<dbReference type="Pfam" id="PF04598">
    <property type="entry name" value="Gasdermin"/>
    <property type="match status" value="1"/>
</dbReference>
<keyword evidence="4" id="KW-0812">Transmembrane</keyword>
<comment type="subcellular location">
    <subcellularLocation>
        <location evidence="1">Endomembrane system</location>
    </subcellularLocation>
</comment>
<feature type="domain" description="Gasdermin pore forming" evidence="5">
    <location>
        <begin position="27"/>
        <end position="214"/>
    </location>
</feature>
<keyword evidence="7" id="KW-1185">Reference proteome</keyword>
<dbReference type="PANTHER" id="PTHR15207">
    <property type="entry name" value="NONSYNDROMIC HEARING IMPAIRMENT PROTEIN"/>
    <property type="match status" value="1"/>
</dbReference>
<organism evidence="6 7">
    <name type="scientific">Hucho hucho</name>
    <name type="common">huchen</name>
    <dbReference type="NCBI Taxonomy" id="62062"/>
    <lineage>
        <taxon>Eukaryota</taxon>
        <taxon>Metazoa</taxon>
        <taxon>Chordata</taxon>
        <taxon>Craniata</taxon>
        <taxon>Vertebrata</taxon>
        <taxon>Euteleostomi</taxon>
        <taxon>Actinopterygii</taxon>
        <taxon>Neopterygii</taxon>
        <taxon>Teleostei</taxon>
        <taxon>Protacanthopterygii</taxon>
        <taxon>Salmoniformes</taxon>
        <taxon>Salmonidae</taxon>
        <taxon>Salmoninae</taxon>
        <taxon>Hucho</taxon>
    </lineage>
</organism>
<comment type="similarity">
    <text evidence="2">Belongs to the gasdermin family.</text>
</comment>
<evidence type="ECO:0000256" key="1">
    <source>
        <dbReference type="ARBA" id="ARBA00004308"/>
    </source>
</evidence>
<dbReference type="InterPro" id="IPR040460">
    <property type="entry name" value="Gasdermin_pore"/>
</dbReference>
<dbReference type="AlphaFoldDB" id="A0A4W5JLR4"/>
<reference evidence="6" key="3">
    <citation type="submission" date="2025-09" db="UniProtKB">
        <authorList>
            <consortium name="Ensembl"/>
        </authorList>
    </citation>
    <scope>IDENTIFICATION</scope>
</reference>
<dbReference type="PANTHER" id="PTHR15207:SF3">
    <property type="entry name" value="DEAFNESS, AUTOSOMAL DOMINANT 5-RELATED"/>
    <property type="match status" value="1"/>
</dbReference>
<dbReference type="GO" id="GO:0005737">
    <property type="term" value="C:cytoplasm"/>
    <property type="evidence" value="ECO:0007669"/>
    <property type="project" value="TreeGrafter"/>
</dbReference>
<evidence type="ECO:0000313" key="6">
    <source>
        <dbReference type="Ensembl" id="ENSHHUP00000000616.1"/>
    </source>
</evidence>
<reference evidence="6" key="2">
    <citation type="submission" date="2025-08" db="UniProtKB">
        <authorList>
            <consortium name="Ensembl"/>
        </authorList>
    </citation>
    <scope>IDENTIFICATION</scope>
</reference>
<proteinExistence type="inferred from homology"/>
<keyword evidence="3 4" id="KW-0472">Membrane</keyword>
<reference evidence="7" key="1">
    <citation type="submission" date="2018-06" db="EMBL/GenBank/DDBJ databases">
        <title>Genome assembly of Danube salmon.</title>
        <authorList>
            <person name="Macqueen D.J."/>
            <person name="Gundappa M.K."/>
        </authorList>
    </citation>
    <scope>NUCLEOTIDE SEQUENCE [LARGE SCALE GENOMIC DNA]</scope>
</reference>
<protein>
    <recommendedName>
        <fullName evidence="5">Gasdermin pore forming domain-containing protein</fullName>
    </recommendedName>
</protein>
<sequence>MPVCGMRQVHKWQYLYRYILFGCVCYRYVLWYNSIESILMLNFPSVVKESDFVNYNGAFGDKKEINADVEVASLVNFKMGAELSSTLELSFGKLKKEEVDVTWLHNNSKDKLLDMSHYLIQEARNKSYVFGVVMERIVTSEPCSITEKIHQAGNFGAGGKVTGVPVSVKGKVDAHGVKDESLVIPGNTVIAYSINEIMVKLNGHFEMRSIGNGGFEKNWTFLGMTFHSENMSLRKEIILHRELEKLSSHFQVLSSLPTAKRSSLLQLLQTTMEDREAVSVLENVLDQMLVMRHRTWMILWRRMRSRQFRLYWTFYTSLMEQMRARQTTSHPHCSVPSTSLSAP</sequence>
<evidence type="ECO:0000256" key="4">
    <source>
        <dbReference type="SAM" id="Phobius"/>
    </source>
</evidence>
<dbReference type="Ensembl" id="ENSHHUT00000000629.1">
    <property type="protein sequence ID" value="ENSHHUP00000000616.1"/>
    <property type="gene ID" value="ENSHHUG00000000426.1"/>
</dbReference>